<dbReference type="Proteomes" id="UP000077051">
    <property type="component" value="Unassembled WGS sequence"/>
</dbReference>
<dbReference type="InterPro" id="IPR029982">
    <property type="entry name" value="Kptn"/>
</dbReference>
<dbReference type="SUPFAM" id="SSF69318">
    <property type="entry name" value="Integrin alpha N-terminal domain"/>
    <property type="match status" value="1"/>
</dbReference>
<reference evidence="1 2" key="1">
    <citation type="submission" date="2015-06" db="EMBL/GenBank/DDBJ databases">
        <title>Expansion of signal transduction pathways in fungi by whole-genome duplication.</title>
        <authorList>
            <consortium name="DOE Joint Genome Institute"/>
            <person name="Corrochano L.M."/>
            <person name="Kuo A."/>
            <person name="Marcet-Houben M."/>
            <person name="Polaino S."/>
            <person name="Salamov A."/>
            <person name="Villalobos J.M."/>
            <person name="Alvarez M.I."/>
            <person name="Avalos J."/>
            <person name="Benito E.P."/>
            <person name="Benoit I."/>
            <person name="Burger G."/>
            <person name="Camino L.P."/>
            <person name="Canovas D."/>
            <person name="Cerda-Olmedo E."/>
            <person name="Cheng J.-F."/>
            <person name="Dominguez A."/>
            <person name="Elias M."/>
            <person name="Eslava A.P."/>
            <person name="Glaser F."/>
            <person name="Grimwood J."/>
            <person name="Gutierrez G."/>
            <person name="Heitman J."/>
            <person name="Henrissat B."/>
            <person name="Iturriaga E.A."/>
            <person name="Lang B.F."/>
            <person name="Lavin J.L."/>
            <person name="Lee S."/>
            <person name="Li W."/>
            <person name="Lindquist E."/>
            <person name="Lopez-Garcia S."/>
            <person name="Luque E.M."/>
            <person name="Marcos A.T."/>
            <person name="Martin J."/>
            <person name="Mccluskey K."/>
            <person name="Medina H.R."/>
            <person name="Miralles-Duran A."/>
            <person name="Miyazaki A."/>
            <person name="Munoz-Torres E."/>
            <person name="Oguiza J.A."/>
            <person name="Ohm R."/>
            <person name="Olmedo M."/>
            <person name="Orejas M."/>
            <person name="Ortiz-Castellanos L."/>
            <person name="Pisabarro A.G."/>
            <person name="Rodriguez-Romero J."/>
            <person name="Ruiz-Herrera J."/>
            <person name="Ruiz-Vazquez R."/>
            <person name="Sanz C."/>
            <person name="Schackwitz W."/>
            <person name="Schmutz J."/>
            <person name="Shahriari M."/>
            <person name="Shelest E."/>
            <person name="Silva-Franco F."/>
            <person name="Soanes D."/>
            <person name="Syed K."/>
            <person name="Tagua V.G."/>
            <person name="Talbot N.J."/>
            <person name="Thon M."/>
            <person name="De Vries R.P."/>
            <person name="Wiebenga A."/>
            <person name="Yadav J.S."/>
            <person name="Braun E.L."/>
            <person name="Baker S."/>
            <person name="Garre V."/>
            <person name="Horwitz B."/>
            <person name="Torres-Martinez S."/>
            <person name="Idnurm A."/>
            <person name="Herrera-Estrella A."/>
            <person name="Gabaldon T."/>
            <person name="Grigoriev I.V."/>
        </authorList>
    </citation>
    <scope>NUCLEOTIDE SEQUENCE [LARGE SCALE GENOMIC DNA]</scope>
    <source>
        <strain evidence="1 2">CBS 277.49</strain>
    </source>
</reference>
<dbReference type="VEuPathDB" id="FungiDB:MUCCIDRAFT_183218"/>
<dbReference type="AlphaFoldDB" id="A0A168P1U4"/>
<proteinExistence type="predicted"/>
<evidence type="ECO:0008006" key="3">
    <source>
        <dbReference type="Google" id="ProtNLM"/>
    </source>
</evidence>
<dbReference type="PANTHER" id="PTHR15435">
    <property type="entry name" value="KICSTOR COMPLEX PROTEIN KAPTIN"/>
    <property type="match status" value="1"/>
</dbReference>
<organism evidence="1 2">
    <name type="scientific">Mucor lusitanicus CBS 277.49</name>
    <dbReference type="NCBI Taxonomy" id="747725"/>
    <lineage>
        <taxon>Eukaryota</taxon>
        <taxon>Fungi</taxon>
        <taxon>Fungi incertae sedis</taxon>
        <taxon>Mucoromycota</taxon>
        <taxon>Mucoromycotina</taxon>
        <taxon>Mucoromycetes</taxon>
        <taxon>Mucorales</taxon>
        <taxon>Mucorineae</taxon>
        <taxon>Mucoraceae</taxon>
        <taxon>Mucor</taxon>
    </lineage>
</organism>
<dbReference type="OrthoDB" id="10267127at2759"/>
<dbReference type="GO" id="GO:0034198">
    <property type="term" value="P:cellular response to amino acid starvation"/>
    <property type="evidence" value="ECO:0007669"/>
    <property type="project" value="TreeGrafter"/>
</dbReference>
<gene>
    <name evidence="1" type="ORF">MUCCIDRAFT_183218</name>
</gene>
<keyword evidence="2" id="KW-1185">Reference proteome</keyword>
<dbReference type="GO" id="GO:0007015">
    <property type="term" value="P:actin filament organization"/>
    <property type="evidence" value="ECO:0007669"/>
    <property type="project" value="InterPro"/>
</dbReference>
<accession>A0A168P1U4</accession>
<protein>
    <recommendedName>
        <fullName evidence="3">Kaptin</fullName>
    </recommendedName>
</protein>
<evidence type="ECO:0000313" key="2">
    <source>
        <dbReference type="Proteomes" id="UP000077051"/>
    </source>
</evidence>
<dbReference type="STRING" id="747725.A0A168P1U4"/>
<dbReference type="EMBL" id="AMYB01000002">
    <property type="protein sequence ID" value="OAD07041.1"/>
    <property type="molecule type" value="Genomic_DNA"/>
</dbReference>
<comment type="caution">
    <text evidence="1">The sequence shown here is derived from an EMBL/GenBank/DDBJ whole genome shotgun (WGS) entry which is preliminary data.</text>
</comment>
<dbReference type="GO" id="GO:0051015">
    <property type="term" value="F:actin filament binding"/>
    <property type="evidence" value="ECO:0007669"/>
    <property type="project" value="TreeGrafter"/>
</dbReference>
<dbReference type="InterPro" id="IPR028994">
    <property type="entry name" value="Integrin_alpha_N"/>
</dbReference>
<evidence type="ECO:0000313" key="1">
    <source>
        <dbReference type="EMBL" id="OAD07041.1"/>
    </source>
</evidence>
<dbReference type="GO" id="GO:1904262">
    <property type="term" value="P:negative regulation of TORC1 signaling"/>
    <property type="evidence" value="ECO:0007669"/>
    <property type="project" value="TreeGrafter"/>
</dbReference>
<dbReference type="PANTHER" id="PTHR15435:SF2">
    <property type="entry name" value="KICSTOR COMPLEX PROTEIN KAPTIN"/>
    <property type="match status" value="1"/>
</dbReference>
<sequence>MSFNDIALTDDDPLFRETHYARYGYERTNIFGLVTLDSRLPTYMDKPDEFPSARIDKLPAEPAPEYTQPLSKPVRHFIAASSSELTAFISRDGYWNCLNITLGLEAGKSEVIAIDAVESGVDDKISLFVALAVAEKSEEEESEDASLSYSLRIYGNDTETKPFLEQALFAIGDTSQIIPLASAPMQISHVQISINGKSRTAFLLTSMDGIIHLYAQSFETNQFVEMPSSAFFPMMGKISNHRTNILFMHILDQPNGKRVVCAGGQNGELFLGFYNKEGRETKSHAIRIFSPITSVLVFQPRASNKTREDDELHLVVTCAIEQAIVYRSIDTDGLSTSKTLPLSGNFDSVLCSHVMDVDWDGEKEILIGTYGRQVLIYKQVAGTQVYTVLWKRQFAYPIYRMTHLDLNHDGLDELIVTTMYGVHIFQPNMKKAREKLLEVLQFVEASKRQKYELLMDYQRQKELEKSIVFEIN</sequence>
<dbReference type="GO" id="GO:0015629">
    <property type="term" value="C:actin cytoskeleton"/>
    <property type="evidence" value="ECO:0007669"/>
    <property type="project" value="InterPro"/>
</dbReference>
<name>A0A168P1U4_MUCCL</name>